<dbReference type="STRING" id="525904.Tter_0756"/>
<feature type="domain" description="RNA polymerase sigma factor 70 region 4 type 2" evidence="6">
    <location>
        <begin position="129"/>
        <end position="181"/>
    </location>
</feature>
<dbReference type="Gene3D" id="1.10.1740.10">
    <property type="match status" value="1"/>
</dbReference>
<proteinExistence type="inferred from homology"/>
<evidence type="ECO:0000313" key="7">
    <source>
        <dbReference type="EMBL" id="ACZ41673.1"/>
    </source>
</evidence>
<evidence type="ECO:0000259" key="5">
    <source>
        <dbReference type="Pfam" id="PF04542"/>
    </source>
</evidence>
<evidence type="ECO:0000256" key="4">
    <source>
        <dbReference type="ARBA" id="ARBA00023163"/>
    </source>
</evidence>
<sequence>MGQYTDTQLQTEDLFFEEALSYIDSLYRTALRLTNNPADAEDLVQETYLKAHRFRDSFKPGTNLRAWLFRILTNTFINDYRKKSRQPQTTEMGELGEMEDYYLFRRVKEAGESLGEDPEQTVLNMFVDEEVREALDSLPEQYRLPVLLADVEGFSYKEIADVLGIPVGTVMSRLHRGRKQLQQKLWEYARQRGYKVEPPEAQNE</sequence>
<keyword evidence="2" id="KW-0805">Transcription regulation</keyword>
<dbReference type="Gene3D" id="1.10.10.10">
    <property type="entry name" value="Winged helix-like DNA-binding domain superfamily/Winged helix DNA-binding domain"/>
    <property type="match status" value="1"/>
</dbReference>
<comment type="similarity">
    <text evidence="1">Belongs to the sigma-70 factor family. ECF subfamily.</text>
</comment>
<dbReference type="PANTHER" id="PTHR43133">
    <property type="entry name" value="RNA POLYMERASE ECF-TYPE SIGMA FACTO"/>
    <property type="match status" value="1"/>
</dbReference>
<dbReference type="InterPro" id="IPR013325">
    <property type="entry name" value="RNA_pol_sigma_r2"/>
</dbReference>
<evidence type="ECO:0000256" key="1">
    <source>
        <dbReference type="ARBA" id="ARBA00010641"/>
    </source>
</evidence>
<dbReference type="Pfam" id="PF04542">
    <property type="entry name" value="Sigma70_r2"/>
    <property type="match status" value="1"/>
</dbReference>
<dbReference type="PANTHER" id="PTHR43133:SF59">
    <property type="entry name" value="ECF RNA POLYMERASE SIGMA FACTOR SIGR"/>
    <property type="match status" value="1"/>
</dbReference>
<dbReference type="OrthoDB" id="9803470at2"/>
<keyword evidence="4" id="KW-0804">Transcription</keyword>
<evidence type="ECO:0000256" key="3">
    <source>
        <dbReference type="ARBA" id="ARBA00023082"/>
    </source>
</evidence>
<dbReference type="Pfam" id="PF08281">
    <property type="entry name" value="Sigma70_r4_2"/>
    <property type="match status" value="1"/>
</dbReference>
<keyword evidence="3" id="KW-0731">Sigma factor</keyword>
<dbReference type="GO" id="GO:0006352">
    <property type="term" value="P:DNA-templated transcription initiation"/>
    <property type="evidence" value="ECO:0007669"/>
    <property type="project" value="InterPro"/>
</dbReference>
<dbReference type="HOGENOM" id="CLU_047691_1_1_0"/>
<name>D1CFG7_THET1</name>
<dbReference type="KEGG" id="ttr:Tter_0756"/>
<dbReference type="InterPro" id="IPR013324">
    <property type="entry name" value="RNA_pol_sigma_r3/r4-like"/>
</dbReference>
<dbReference type="InterPro" id="IPR007627">
    <property type="entry name" value="RNA_pol_sigma70_r2"/>
</dbReference>
<dbReference type="InterPro" id="IPR014284">
    <property type="entry name" value="RNA_pol_sigma-70_dom"/>
</dbReference>
<dbReference type="InterPro" id="IPR036388">
    <property type="entry name" value="WH-like_DNA-bd_sf"/>
</dbReference>
<dbReference type="EMBL" id="CP001825">
    <property type="protein sequence ID" value="ACZ41673.1"/>
    <property type="molecule type" value="Genomic_DNA"/>
</dbReference>
<evidence type="ECO:0000313" key="8">
    <source>
        <dbReference type="Proteomes" id="UP000000323"/>
    </source>
</evidence>
<accession>D1CFG7</accession>
<reference evidence="8" key="1">
    <citation type="journal article" date="2010" name="Stand. Genomic Sci.">
        <title>Complete genome sequence of 'Thermobaculum terrenum' type strain (YNP1).</title>
        <authorList>
            <person name="Kiss H."/>
            <person name="Cleland D."/>
            <person name="Lapidus A."/>
            <person name="Lucas S."/>
            <person name="Glavina Del Rio T."/>
            <person name="Nolan M."/>
            <person name="Tice H."/>
            <person name="Han C."/>
            <person name="Goodwin L."/>
            <person name="Pitluck S."/>
            <person name="Liolios K."/>
            <person name="Ivanova N."/>
            <person name="Mavromatis K."/>
            <person name="Ovchinnikova G."/>
            <person name="Pati A."/>
            <person name="Chen A."/>
            <person name="Palaniappan K."/>
            <person name="Land M."/>
            <person name="Hauser L."/>
            <person name="Chang Y."/>
            <person name="Jeffries C."/>
            <person name="Lu M."/>
            <person name="Brettin T."/>
            <person name="Detter J."/>
            <person name="Goker M."/>
            <person name="Tindall B."/>
            <person name="Beck B."/>
            <person name="McDermott T."/>
            <person name="Woyke T."/>
            <person name="Bristow J."/>
            <person name="Eisen J."/>
            <person name="Markowitz V."/>
            <person name="Hugenholtz P."/>
            <person name="Kyrpides N."/>
            <person name="Klenk H."/>
            <person name="Cheng J."/>
        </authorList>
    </citation>
    <scope>NUCLEOTIDE SEQUENCE [LARGE SCALE GENOMIC DNA]</scope>
    <source>
        <strain evidence="8">ATCC BAA-798 / YNP1</strain>
    </source>
</reference>
<gene>
    <name evidence="7" type="ordered locus">Tter_0756</name>
</gene>
<dbReference type="NCBIfam" id="TIGR02937">
    <property type="entry name" value="sigma70-ECF"/>
    <property type="match status" value="1"/>
</dbReference>
<keyword evidence="8" id="KW-1185">Reference proteome</keyword>
<dbReference type="RefSeq" id="WP_012874708.1">
    <property type="nucleotide sequence ID" value="NC_013525.1"/>
</dbReference>
<dbReference type="Proteomes" id="UP000000323">
    <property type="component" value="Chromosome 1"/>
</dbReference>
<dbReference type="InterPro" id="IPR039425">
    <property type="entry name" value="RNA_pol_sigma-70-like"/>
</dbReference>
<evidence type="ECO:0000256" key="2">
    <source>
        <dbReference type="ARBA" id="ARBA00023015"/>
    </source>
</evidence>
<dbReference type="InterPro" id="IPR013249">
    <property type="entry name" value="RNA_pol_sigma70_r4_t2"/>
</dbReference>
<protein>
    <submittedName>
        <fullName evidence="7">RNA polymerase, sigma-24 subunit, ECF subfamily</fullName>
    </submittedName>
</protein>
<dbReference type="CDD" id="cd06171">
    <property type="entry name" value="Sigma70_r4"/>
    <property type="match status" value="1"/>
</dbReference>
<organism evidence="7 8">
    <name type="scientific">Thermobaculum terrenum (strain ATCC BAA-798 / CCMEE 7001 / YNP1)</name>
    <dbReference type="NCBI Taxonomy" id="525904"/>
    <lineage>
        <taxon>Bacteria</taxon>
        <taxon>Bacillati</taxon>
        <taxon>Chloroflexota</taxon>
        <taxon>Chloroflexia</taxon>
        <taxon>Candidatus Thermobaculales</taxon>
        <taxon>Candidatus Thermobaculaceae</taxon>
        <taxon>Thermobaculum</taxon>
    </lineage>
</organism>
<feature type="domain" description="RNA polymerase sigma-70 region 2" evidence="5">
    <location>
        <begin position="21"/>
        <end position="85"/>
    </location>
</feature>
<dbReference type="GO" id="GO:0016987">
    <property type="term" value="F:sigma factor activity"/>
    <property type="evidence" value="ECO:0007669"/>
    <property type="project" value="UniProtKB-KW"/>
</dbReference>
<evidence type="ECO:0000259" key="6">
    <source>
        <dbReference type="Pfam" id="PF08281"/>
    </source>
</evidence>
<dbReference type="eggNOG" id="COG1595">
    <property type="taxonomic scope" value="Bacteria"/>
</dbReference>
<dbReference type="AlphaFoldDB" id="D1CFG7"/>
<dbReference type="GO" id="GO:0003677">
    <property type="term" value="F:DNA binding"/>
    <property type="evidence" value="ECO:0007669"/>
    <property type="project" value="InterPro"/>
</dbReference>
<dbReference type="SUPFAM" id="SSF88946">
    <property type="entry name" value="Sigma2 domain of RNA polymerase sigma factors"/>
    <property type="match status" value="1"/>
</dbReference>
<dbReference type="SUPFAM" id="SSF88659">
    <property type="entry name" value="Sigma3 and sigma4 domains of RNA polymerase sigma factors"/>
    <property type="match status" value="1"/>
</dbReference>